<proteinExistence type="predicted"/>
<gene>
    <name evidence="1" type="ORF">GM658_03840</name>
</gene>
<protein>
    <submittedName>
        <fullName evidence="1">DUF1631 family protein</fullName>
    </submittedName>
</protein>
<dbReference type="OrthoDB" id="8571923at2"/>
<dbReference type="Proteomes" id="UP000472320">
    <property type="component" value="Unassembled WGS sequence"/>
</dbReference>
<name>A0A6L6QCF7_9BURK</name>
<dbReference type="InterPro" id="IPR012434">
    <property type="entry name" value="DUF1631"/>
</dbReference>
<dbReference type="AlphaFoldDB" id="A0A6L6QCF7"/>
<accession>A0A6L6QCF7</accession>
<reference evidence="1 2" key="1">
    <citation type="submission" date="2019-11" db="EMBL/GenBank/DDBJ databases">
        <title>Type strains purchased from KCTC, JCM and DSMZ.</title>
        <authorList>
            <person name="Lu H."/>
        </authorList>
    </citation>
    <scope>NUCLEOTIDE SEQUENCE [LARGE SCALE GENOMIC DNA]</scope>
    <source>
        <strain evidence="1 2">JCM 31587</strain>
    </source>
</reference>
<dbReference type="EMBL" id="WNKX01000002">
    <property type="protein sequence ID" value="MTW09724.1"/>
    <property type="molecule type" value="Genomic_DNA"/>
</dbReference>
<organism evidence="1 2">
    <name type="scientific">Massilia eburnea</name>
    <dbReference type="NCBI Taxonomy" id="1776165"/>
    <lineage>
        <taxon>Bacteria</taxon>
        <taxon>Pseudomonadati</taxon>
        <taxon>Pseudomonadota</taxon>
        <taxon>Betaproteobacteria</taxon>
        <taxon>Burkholderiales</taxon>
        <taxon>Oxalobacteraceae</taxon>
        <taxon>Telluria group</taxon>
        <taxon>Massilia</taxon>
    </lineage>
</organism>
<sequence>MHMQTLKRVLALALEEAQTGFGTLCRRMTDRADAALGESARTASPADQRMASTCRLFLREHGAALRARMERAYSALLARAVQTMHTDLRTGLHDFRADTLSLVEDEVVTRQIEVERLLLRLRDADELSLGHLNLIIAQMHGDSEVRERENPFRPYLMARALYDGLQAIVTDEAQSKLLFDVLSEAMTVELGDFYTRLREVFESRGIRSRLLARPTALNKREKERLAWQRAVTGQADADQAMRQRVERLGVLQQQIQQQQFDLPQGVAGAPHGMPPGAQPAMQHGGMPMHAKPELQELVYSFFTPSGMKYSAQPAQSQLRQQLDGALRQLQRENISSGPQAPLALLDRLANLPPGSERIVVELVGMLFEFILNDELLPKGMREQLCRLHAPFLRAALQDLDVLQGAHLPGRRLLDRIGSAAAGIGADSPLLQPLQGEVERVVTVVLEQYERDPVVFANAEEELDGFLTSLLRECDPVVRRCMPALERAVEVAPQLAAVADALRGQLESVNVERRMMDFITGTWAQVMVHTKGRQPDYGKLLPELVWSAQEKIAPEERAALMKMLPALGRELRAGLAVIGMQEAAAQAALDQLVSLHMDVLSNSLPPSVLPRMSVAGLRARFGAIDLDQPIALAADGLRADALPGQSQFRAEFALHGILATVQPDPVLATASSSDDELLQWAHAGNGFELLSDDNYVQWRLSAVAPRKAGFLFTAQGQSAPLVYSRAALLAAMREGSLRPLEYAPLFERAVESLMTGAESLDAAA</sequence>
<evidence type="ECO:0000313" key="1">
    <source>
        <dbReference type="EMBL" id="MTW09724.1"/>
    </source>
</evidence>
<dbReference type="Pfam" id="PF07793">
    <property type="entry name" value="DUF1631"/>
    <property type="match status" value="1"/>
</dbReference>
<evidence type="ECO:0000313" key="2">
    <source>
        <dbReference type="Proteomes" id="UP000472320"/>
    </source>
</evidence>
<keyword evidence="2" id="KW-1185">Reference proteome</keyword>
<comment type="caution">
    <text evidence="1">The sequence shown here is derived from an EMBL/GenBank/DDBJ whole genome shotgun (WGS) entry which is preliminary data.</text>
</comment>